<organism evidence="10 11">
    <name type="scientific">Cutibacterium equinum</name>
    <dbReference type="NCBI Taxonomy" id="3016342"/>
    <lineage>
        <taxon>Bacteria</taxon>
        <taxon>Bacillati</taxon>
        <taxon>Actinomycetota</taxon>
        <taxon>Actinomycetes</taxon>
        <taxon>Propionibacteriales</taxon>
        <taxon>Propionibacteriaceae</taxon>
        <taxon>Cutibacterium</taxon>
    </lineage>
</organism>
<dbReference type="Proteomes" id="UP001212097">
    <property type="component" value="Chromosome"/>
</dbReference>
<keyword evidence="5" id="KW-0547">Nucleotide-binding</keyword>
<keyword evidence="11" id="KW-1185">Reference proteome</keyword>
<evidence type="ECO:0000256" key="4">
    <source>
        <dbReference type="ARBA" id="ARBA00022679"/>
    </source>
</evidence>
<keyword evidence="8" id="KW-0289">Folate biosynthesis</keyword>
<evidence type="ECO:0000256" key="5">
    <source>
        <dbReference type="ARBA" id="ARBA00022741"/>
    </source>
</evidence>
<evidence type="ECO:0000256" key="2">
    <source>
        <dbReference type="ARBA" id="ARBA00005051"/>
    </source>
</evidence>
<dbReference type="Pfam" id="PF01288">
    <property type="entry name" value="HPPK"/>
    <property type="match status" value="1"/>
</dbReference>
<keyword evidence="4 10" id="KW-0808">Transferase</keyword>
<comment type="pathway">
    <text evidence="2">Cofactor biosynthesis; tetrahydrofolate biosynthesis; 2-amino-4-hydroxy-6-hydroxymethyl-7,8-dihydropteridine diphosphate from 7,8-dihydroneopterin triphosphate: step 4/4.</text>
</comment>
<dbReference type="CDD" id="cd00483">
    <property type="entry name" value="HPPK"/>
    <property type="match status" value="1"/>
</dbReference>
<name>A0ABY7R0C9_9ACTN</name>
<dbReference type="InterPro" id="IPR000550">
    <property type="entry name" value="Hppk"/>
</dbReference>
<dbReference type="EMBL" id="CP115668">
    <property type="protein sequence ID" value="WCC80204.1"/>
    <property type="molecule type" value="Genomic_DNA"/>
</dbReference>
<accession>A0ABY7R0C9</accession>
<reference evidence="10 11" key="1">
    <citation type="submission" date="2023-01" db="EMBL/GenBank/DDBJ databases">
        <authorList>
            <person name="Lee S.H."/>
            <person name="Jung H.S."/>
            <person name="Yun J.U."/>
        </authorList>
    </citation>
    <scope>NUCLEOTIDE SEQUENCE [LARGE SCALE GENOMIC DNA]</scope>
    <source>
        <strain evidence="10 11">CBA3108</strain>
    </source>
</reference>
<dbReference type="GO" id="GO:0003848">
    <property type="term" value="F:2-amino-4-hydroxy-6-hydroxymethyldihydropteridine diphosphokinase activity"/>
    <property type="evidence" value="ECO:0007669"/>
    <property type="project" value="UniProtKB-EC"/>
</dbReference>
<evidence type="ECO:0000256" key="6">
    <source>
        <dbReference type="ARBA" id="ARBA00022777"/>
    </source>
</evidence>
<protein>
    <recommendedName>
        <fullName evidence="3">2-amino-4-hydroxy-6-hydroxymethyldihydropteridine diphosphokinase</fullName>
        <ecNumber evidence="3">2.7.6.3</ecNumber>
    </recommendedName>
</protein>
<gene>
    <name evidence="10" type="primary">folK</name>
    <name evidence="10" type="ORF">O6R08_01220</name>
</gene>
<keyword evidence="6" id="KW-0418">Kinase</keyword>
<proteinExistence type="predicted"/>
<evidence type="ECO:0000313" key="11">
    <source>
        <dbReference type="Proteomes" id="UP001212097"/>
    </source>
</evidence>
<evidence type="ECO:0000256" key="1">
    <source>
        <dbReference type="ARBA" id="ARBA00000198"/>
    </source>
</evidence>
<dbReference type="SUPFAM" id="SSF55083">
    <property type="entry name" value="6-hydroxymethyl-7,8-dihydropterin pyrophosphokinase, HPPK"/>
    <property type="match status" value="1"/>
</dbReference>
<evidence type="ECO:0000256" key="8">
    <source>
        <dbReference type="ARBA" id="ARBA00022909"/>
    </source>
</evidence>
<dbReference type="PANTHER" id="PTHR43071">
    <property type="entry name" value="2-AMINO-4-HYDROXY-6-HYDROXYMETHYLDIHYDROPTERIDINE PYROPHOSPHOKINASE"/>
    <property type="match status" value="1"/>
</dbReference>
<feature type="domain" description="7,8-dihydro-6-hydroxymethylpterin-pyrophosphokinase" evidence="9">
    <location>
        <begin position="5"/>
        <end position="132"/>
    </location>
</feature>
<evidence type="ECO:0000259" key="9">
    <source>
        <dbReference type="Pfam" id="PF01288"/>
    </source>
</evidence>
<dbReference type="RefSeq" id="WP_271418386.1">
    <property type="nucleotide sequence ID" value="NZ_CP115668.1"/>
</dbReference>
<dbReference type="NCBIfam" id="TIGR01498">
    <property type="entry name" value="folK"/>
    <property type="match status" value="1"/>
</dbReference>
<keyword evidence="7" id="KW-0067">ATP-binding</keyword>
<dbReference type="Gene3D" id="3.30.70.560">
    <property type="entry name" value="7,8-Dihydro-6-hydroxymethylpterin-pyrophosphokinase HPPK"/>
    <property type="match status" value="1"/>
</dbReference>
<dbReference type="EC" id="2.7.6.3" evidence="3"/>
<evidence type="ECO:0000256" key="7">
    <source>
        <dbReference type="ARBA" id="ARBA00022840"/>
    </source>
</evidence>
<sequence>MKTVFSLGSNTGDSFAHLRDAVGLIADTPGIDDVVVSPVYLTTPVGGVEQDDFLNIVVVATAELPPSVLLERARVIEEAHGRQRTIPNGPRTLDVDLIAVGDETISTDDLTLPHPRAHERAFVLVPWSDVDPEAELPGYGRIADLLAAFDADELAGAVKPYPRQIDVPGVTVARGWDERNDEEDV</sequence>
<comment type="catalytic activity">
    <reaction evidence="1">
        <text>6-hydroxymethyl-7,8-dihydropterin + ATP = (7,8-dihydropterin-6-yl)methyl diphosphate + AMP + H(+)</text>
        <dbReference type="Rhea" id="RHEA:11412"/>
        <dbReference type="ChEBI" id="CHEBI:15378"/>
        <dbReference type="ChEBI" id="CHEBI:30616"/>
        <dbReference type="ChEBI" id="CHEBI:44841"/>
        <dbReference type="ChEBI" id="CHEBI:72950"/>
        <dbReference type="ChEBI" id="CHEBI:456215"/>
        <dbReference type="EC" id="2.7.6.3"/>
    </reaction>
</comment>
<dbReference type="InterPro" id="IPR035907">
    <property type="entry name" value="Hppk_sf"/>
</dbReference>
<reference evidence="10 11" key="2">
    <citation type="submission" date="2023-06" db="EMBL/GenBank/DDBJ databases">
        <title>The Gram-positive Non-spore-bearing Anaerobic Bacilli of Human Feces.</title>
        <authorList>
            <person name="Eggerth A.H."/>
        </authorList>
    </citation>
    <scope>NUCLEOTIDE SEQUENCE [LARGE SCALE GENOMIC DNA]</scope>
    <source>
        <strain evidence="10 11">CBA3108</strain>
    </source>
</reference>
<evidence type="ECO:0000256" key="3">
    <source>
        <dbReference type="ARBA" id="ARBA00013253"/>
    </source>
</evidence>
<evidence type="ECO:0000313" key="10">
    <source>
        <dbReference type="EMBL" id="WCC80204.1"/>
    </source>
</evidence>
<dbReference type="PANTHER" id="PTHR43071:SF1">
    <property type="entry name" value="2-AMINO-4-HYDROXY-6-HYDROXYMETHYLDIHYDROPTERIDINE PYROPHOSPHOKINASE"/>
    <property type="match status" value="1"/>
</dbReference>